<evidence type="ECO:0000313" key="3">
    <source>
        <dbReference type="Proteomes" id="UP000054537"/>
    </source>
</evidence>
<keyword evidence="1" id="KW-0812">Transmembrane</keyword>
<reference evidence="2 3" key="1">
    <citation type="submission" date="2014-10" db="EMBL/GenBank/DDBJ databases">
        <title>Draft genome sequence of Actinoplanes utahensis NRRL 12052.</title>
        <authorList>
            <person name="Velasco-Bucheli B."/>
            <person name="del Cerro C."/>
            <person name="Hormigo D."/>
            <person name="Garcia J.L."/>
            <person name="Acebal C."/>
            <person name="Arroyo M."/>
            <person name="de la Mata I."/>
        </authorList>
    </citation>
    <scope>NUCLEOTIDE SEQUENCE [LARGE SCALE GENOMIC DNA]</scope>
    <source>
        <strain evidence="2 3">NRRL 12052</strain>
    </source>
</reference>
<feature type="transmembrane region" description="Helical" evidence="1">
    <location>
        <begin position="23"/>
        <end position="46"/>
    </location>
</feature>
<dbReference type="RefSeq" id="WP_043526032.1">
    <property type="nucleotide sequence ID" value="NZ_BAABKU010000002.1"/>
</dbReference>
<dbReference type="AlphaFoldDB" id="A0A0A6UJ87"/>
<dbReference type="STRING" id="1869.MB27_18780"/>
<dbReference type="Proteomes" id="UP000054537">
    <property type="component" value="Unassembled WGS sequence"/>
</dbReference>
<dbReference type="EMBL" id="JRTT01000020">
    <property type="protein sequence ID" value="KHD76175.1"/>
    <property type="molecule type" value="Genomic_DNA"/>
</dbReference>
<accession>A0A0A6UJ87</accession>
<feature type="transmembrane region" description="Helical" evidence="1">
    <location>
        <begin position="72"/>
        <end position="90"/>
    </location>
</feature>
<comment type="caution">
    <text evidence="2">The sequence shown here is derived from an EMBL/GenBank/DDBJ whole genome shotgun (WGS) entry which is preliminary data.</text>
</comment>
<gene>
    <name evidence="2" type="ORF">MB27_18780</name>
</gene>
<evidence type="ECO:0000313" key="2">
    <source>
        <dbReference type="EMBL" id="KHD76175.1"/>
    </source>
</evidence>
<keyword evidence="3" id="KW-1185">Reference proteome</keyword>
<keyword evidence="1" id="KW-1133">Transmembrane helix</keyword>
<protein>
    <submittedName>
        <fullName evidence="2">Uncharacterized protein</fullName>
    </submittedName>
</protein>
<proteinExistence type="predicted"/>
<feature type="transmembrane region" description="Helical" evidence="1">
    <location>
        <begin position="97"/>
        <end position="117"/>
    </location>
</feature>
<name>A0A0A6UJ87_ACTUT</name>
<evidence type="ECO:0000256" key="1">
    <source>
        <dbReference type="SAM" id="Phobius"/>
    </source>
</evidence>
<sequence>MTEPLERDDEEELGMPRAARETALALALGGLMVWPCGATMLSWLLVISSDSCGPDDPDLICSAHGQQLAGNIPIYGSIAAIVVGGAGMIAGPRFRALGLTLGYLVNLGCALTGVIIAHS</sequence>
<dbReference type="OrthoDB" id="9847876at2"/>
<organism evidence="2 3">
    <name type="scientific">Actinoplanes utahensis</name>
    <dbReference type="NCBI Taxonomy" id="1869"/>
    <lineage>
        <taxon>Bacteria</taxon>
        <taxon>Bacillati</taxon>
        <taxon>Actinomycetota</taxon>
        <taxon>Actinomycetes</taxon>
        <taxon>Micromonosporales</taxon>
        <taxon>Micromonosporaceae</taxon>
        <taxon>Actinoplanes</taxon>
    </lineage>
</organism>
<keyword evidence="1" id="KW-0472">Membrane</keyword>